<reference evidence="3 4" key="1">
    <citation type="submission" date="2019-12" db="EMBL/GenBank/DDBJ databases">
        <title>Maritimibacter sp. nov. sp. isolated from sea sand.</title>
        <authorList>
            <person name="Kim J."/>
            <person name="Jeong S.E."/>
            <person name="Jung H.S."/>
            <person name="Jeon C.O."/>
        </authorList>
    </citation>
    <scope>NUCLEOTIDE SEQUENCE [LARGE SCALE GENOMIC DNA]</scope>
    <source>
        <strain evidence="3 4">DP07</strain>
    </source>
</reference>
<dbReference type="CDD" id="cd05379">
    <property type="entry name" value="CAP_bacterial"/>
    <property type="match status" value="1"/>
</dbReference>
<feature type="chain" id="PRO_5032471852" evidence="1">
    <location>
        <begin position="17"/>
        <end position="143"/>
    </location>
</feature>
<feature type="domain" description="SCP" evidence="2">
    <location>
        <begin position="26"/>
        <end position="139"/>
    </location>
</feature>
<dbReference type="InterPro" id="IPR014044">
    <property type="entry name" value="CAP_dom"/>
</dbReference>
<proteinExistence type="predicted"/>
<dbReference type="AlphaFoldDB" id="A0A845M788"/>
<dbReference type="RefSeq" id="WP_161352597.1">
    <property type="nucleotide sequence ID" value="NZ_WTUX01000019.1"/>
</dbReference>
<dbReference type="InterPro" id="IPR035940">
    <property type="entry name" value="CAP_sf"/>
</dbReference>
<dbReference type="SUPFAM" id="SSF55797">
    <property type="entry name" value="PR-1-like"/>
    <property type="match status" value="1"/>
</dbReference>
<keyword evidence="1" id="KW-0732">Signal</keyword>
<evidence type="ECO:0000259" key="2">
    <source>
        <dbReference type="Pfam" id="PF00188"/>
    </source>
</evidence>
<dbReference type="Pfam" id="PF00188">
    <property type="entry name" value="CAP"/>
    <property type="match status" value="1"/>
</dbReference>
<sequence>MLTATGAGACTLPANAASLMAAAGTAINDARENAGRKALRRDARLDQAAQRHACWMSTTGRFTHSGEGDTRPSQRIAATGYKARLTSENIAKGQRTADEVISDWMASKGHRENILRQTVVDYGVGVALLSGRPVWVVIFASHQ</sequence>
<dbReference type="Proteomes" id="UP000467322">
    <property type="component" value="Unassembled WGS sequence"/>
</dbReference>
<evidence type="ECO:0000256" key="1">
    <source>
        <dbReference type="SAM" id="SignalP"/>
    </source>
</evidence>
<organism evidence="3 4">
    <name type="scientific">Maritimibacter harenae</name>
    <dbReference type="NCBI Taxonomy" id="2606218"/>
    <lineage>
        <taxon>Bacteria</taxon>
        <taxon>Pseudomonadati</taxon>
        <taxon>Pseudomonadota</taxon>
        <taxon>Alphaproteobacteria</taxon>
        <taxon>Rhodobacterales</taxon>
        <taxon>Roseobacteraceae</taxon>
        <taxon>Maritimibacter</taxon>
    </lineage>
</organism>
<comment type="caution">
    <text evidence="3">The sequence shown here is derived from an EMBL/GenBank/DDBJ whole genome shotgun (WGS) entry which is preliminary data.</text>
</comment>
<dbReference type="Gene3D" id="3.40.33.10">
    <property type="entry name" value="CAP"/>
    <property type="match status" value="1"/>
</dbReference>
<protein>
    <submittedName>
        <fullName evidence="3">CAP domain-containing protein</fullName>
    </submittedName>
</protein>
<evidence type="ECO:0000313" key="4">
    <source>
        <dbReference type="Proteomes" id="UP000467322"/>
    </source>
</evidence>
<feature type="signal peptide" evidence="1">
    <location>
        <begin position="1"/>
        <end position="16"/>
    </location>
</feature>
<gene>
    <name evidence="3" type="ORF">GQE99_15775</name>
</gene>
<accession>A0A845M788</accession>
<dbReference type="PANTHER" id="PTHR31157:SF1">
    <property type="entry name" value="SCP DOMAIN-CONTAINING PROTEIN"/>
    <property type="match status" value="1"/>
</dbReference>
<dbReference type="EMBL" id="WTUX01000019">
    <property type="protein sequence ID" value="MZR14478.1"/>
    <property type="molecule type" value="Genomic_DNA"/>
</dbReference>
<keyword evidence="4" id="KW-1185">Reference proteome</keyword>
<dbReference type="PANTHER" id="PTHR31157">
    <property type="entry name" value="SCP DOMAIN-CONTAINING PROTEIN"/>
    <property type="match status" value="1"/>
</dbReference>
<evidence type="ECO:0000313" key="3">
    <source>
        <dbReference type="EMBL" id="MZR14478.1"/>
    </source>
</evidence>
<name>A0A845M788_9RHOB</name>